<protein>
    <submittedName>
        <fullName evidence="1">Uncharacterized protein</fullName>
    </submittedName>
</protein>
<proteinExistence type="predicted"/>
<dbReference type="EMBL" id="JAYMYQ010000005">
    <property type="protein sequence ID" value="KAK7328894.1"/>
    <property type="molecule type" value="Genomic_DNA"/>
</dbReference>
<gene>
    <name evidence="1" type="ORF">VNO77_23028</name>
</gene>
<dbReference type="AlphaFoldDB" id="A0AAN9QBI1"/>
<name>A0AAN9QBI1_CANGL</name>
<evidence type="ECO:0000313" key="1">
    <source>
        <dbReference type="EMBL" id="KAK7328894.1"/>
    </source>
</evidence>
<accession>A0AAN9QBI1</accession>
<dbReference type="Proteomes" id="UP001367508">
    <property type="component" value="Unassembled WGS sequence"/>
</dbReference>
<organism evidence="1 2">
    <name type="scientific">Canavalia gladiata</name>
    <name type="common">Sword bean</name>
    <name type="synonym">Dolichos gladiatus</name>
    <dbReference type="NCBI Taxonomy" id="3824"/>
    <lineage>
        <taxon>Eukaryota</taxon>
        <taxon>Viridiplantae</taxon>
        <taxon>Streptophyta</taxon>
        <taxon>Embryophyta</taxon>
        <taxon>Tracheophyta</taxon>
        <taxon>Spermatophyta</taxon>
        <taxon>Magnoliopsida</taxon>
        <taxon>eudicotyledons</taxon>
        <taxon>Gunneridae</taxon>
        <taxon>Pentapetalae</taxon>
        <taxon>rosids</taxon>
        <taxon>fabids</taxon>
        <taxon>Fabales</taxon>
        <taxon>Fabaceae</taxon>
        <taxon>Papilionoideae</taxon>
        <taxon>50 kb inversion clade</taxon>
        <taxon>NPAAA clade</taxon>
        <taxon>indigoferoid/millettioid clade</taxon>
        <taxon>Phaseoleae</taxon>
        <taxon>Canavalia</taxon>
    </lineage>
</organism>
<keyword evidence="2" id="KW-1185">Reference proteome</keyword>
<reference evidence="1 2" key="1">
    <citation type="submission" date="2024-01" db="EMBL/GenBank/DDBJ databases">
        <title>The genomes of 5 underutilized Papilionoideae crops provide insights into root nodulation and disease resistanc.</title>
        <authorList>
            <person name="Jiang F."/>
        </authorList>
    </citation>
    <scope>NUCLEOTIDE SEQUENCE [LARGE SCALE GENOMIC DNA]</scope>
    <source>
        <strain evidence="1">LVBAO_FW01</strain>
        <tissue evidence="1">Leaves</tissue>
    </source>
</reference>
<sequence>MLPHHLFTIVSTPRFTYQPISFVGEVENSKKTRPDLAMARRTVSFDSEDLRGSSGKIGKGLEAWKDSLVLRHFLGASLALKEKEEILTLPRISFILKRTLERKGKSIIRVDVGEAYEELGSESLGDHRIVIKSPSNINMTGLIPKHLAKLGFNGGVIVGIMPRLCMNCIKVSMDIDVQIQDLPN</sequence>
<evidence type="ECO:0000313" key="2">
    <source>
        <dbReference type="Proteomes" id="UP001367508"/>
    </source>
</evidence>
<comment type="caution">
    <text evidence="1">The sequence shown here is derived from an EMBL/GenBank/DDBJ whole genome shotgun (WGS) entry which is preliminary data.</text>
</comment>